<keyword evidence="5" id="KW-0808">Transferase</keyword>
<dbReference type="PANTHER" id="PTHR24421:SF58">
    <property type="entry name" value="SIGNAL TRANSDUCTION HISTIDINE-PROTEIN KINASE_PHOSPHATASE UHPB"/>
    <property type="match status" value="1"/>
</dbReference>
<evidence type="ECO:0000256" key="1">
    <source>
        <dbReference type="ARBA" id="ARBA00000085"/>
    </source>
</evidence>
<dbReference type="CDD" id="cd16917">
    <property type="entry name" value="HATPase_UhpB-NarQ-NarX-like"/>
    <property type="match status" value="1"/>
</dbReference>
<dbReference type="Gene3D" id="6.10.340.10">
    <property type="match status" value="1"/>
</dbReference>
<evidence type="ECO:0000256" key="2">
    <source>
        <dbReference type="ARBA" id="ARBA00004370"/>
    </source>
</evidence>
<keyword evidence="8" id="KW-0472">Membrane</keyword>
<dbReference type="InterPro" id="IPR003594">
    <property type="entry name" value="HATPase_dom"/>
</dbReference>
<comment type="caution">
    <text evidence="11">The sequence shown here is derived from an EMBL/GenBank/DDBJ whole genome shotgun (WGS) entry which is preliminary data.</text>
</comment>
<dbReference type="Gene3D" id="1.20.5.1930">
    <property type="match status" value="1"/>
</dbReference>
<dbReference type="PANTHER" id="PTHR24421">
    <property type="entry name" value="NITRATE/NITRITE SENSOR PROTEIN NARX-RELATED"/>
    <property type="match status" value="1"/>
</dbReference>
<comment type="subcellular location">
    <subcellularLocation>
        <location evidence="2">Membrane</location>
    </subcellularLocation>
</comment>
<dbReference type="GO" id="GO:0016020">
    <property type="term" value="C:membrane"/>
    <property type="evidence" value="ECO:0007669"/>
    <property type="project" value="UniProtKB-SubCell"/>
</dbReference>
<organism evidence="11">
    <name type="scientific">Halopseudomonas xinjiangensis</name>
    <dbReference type="NCBI Taxonomy" id="487184"/>
    <lineage>
        <taxon>Bacteria</taxon>
        <taxon>Pseudomonadati</taxon>
        <taxon>Pseudomonadota</taxon>
        <taxon>Gammaproteobacteria</taxon>
        <taxon>Pseudomonadales</taxon>
        <taxon>Pseudomonadaceae</taxon>
        <taxon>Halopseudomonas</taxon>
    </lineage>
</organism>
<dbReference type="EMBL" id="DRFO01000005">
    <property type="protein sequence ID" value="HDZ55066.1"/>
    <property type="molecule type" value="Genomic_DNA"/>
</dbReference>
<keyword evidence="4" id="KW-0597">Phosphoprotein</keyword>
<keyword evidence="7" id="KW-0902">Two-component regulatory system</keyword>
<dbReference type="CDD" id="cd06225">
    <property type="entry name" value="HAMP"/>
    <property type="match status" value="1"/>
</dbReference>
<feature type="transmembrane region" description="Helical" evidence="8">
    <location>
        <begin position="153"/>
        <end position="175"/>
    </location>
</feature>
<dbReference type="InterPro" id="IPR011712">
    <property type="entry name" value="Sig_transdc_His_kin_sub3_dim/P"/>
</dbReference>
<evidence type="ECO:0000256" key="6">
    <source>
        <dbReference type="ARBA" id="ARBA00022777"/>
    </source>
</evidence>
<evidence type="ECO:0000256" key="3">
    <source>
        <dbReference type="ARBA" id="ARBA00012438"/>
    </source>
</evidence>
<dbReference type="GO" id="GO:0000155">
    <property type="term" value="F:phosphorelay sensor kinase activity"/>
    <property type="evidence" value="ECO:0007669"/>
    <property type="project" value="InterPro"/>
</dbReference>
<dbReference type="Pfam" id="PF02518">
    <property type="entry name" value="HATPase_c"/>
    <property type="match status" value="1"/>
</dbReference>
<dbReference type="SUPFAM" id="SSF55874">
    <property type="entry name" value="ATPase domain of HSP90 chaperone/DNA topoisomerase II/histidine kinase"/>
    <property type="match status" value="1"/>
</dbReference>
<evidence type="ECO:0000259" key="10">
    <source>
        <dbReference type="PROSITE" id="PS50885"/>
    </source>
</evidence>
<proteinExistence type="predicted"/>
<feature type="domain" description="Histidine kinase" evidence="9">
    <location>
        <begin position="251"/>
        <end position="440"/>
    </location>
</feature>
<keyword evidence="6 11" id="KW-0418">Kinase</keyword>
<dbReference type="InterPro" id="IPR036890">
    <property type="entry name" value="HATPase_C_sf"/>
</dbReference>
<comment type="catalytic activity">
    <reaction evidence="1">
        <text>ATP + protein L-histidine = ADP + protein N-phospho-L-histidine.</text>
        <dbReference type="EC" id="2.7.13.3"/>
    </reaction>
</comment>
<evidence type="ECO:0000256" key="5">
    <source>
        <dbReference type="ARBA" id="ARBA00022679"/>
    </source>
</evidence>
<dbReference type="Pfam" id="PF00672">
    <property type="entry name" value="HAMP"/>
    <property type="match status" value="1"/>
</dbReference>
<dbReference type="AlphaFoldDB" id="A0A7V1FQL3"/>
<dbReference type="Proteomes" id="UP000885703">
    <property type="component" value="Unassembled WGS sequence"/>
</dbReference>
<gene>
    <name evidence="11" type="ORF">ENH64_01135</name>
</gene>
<dbReference type="PROSITE" id="PS50885">
    <property type="entry name" value="HAMP"/>
    <property type="match status" value="1"/>
</dbReference>
<feature type="domain" description="HAMP" evidence="10">
    <location>
        <begin position="176"/>
        <end position="228"/>
    </location>
</feature>
<sequence>MVCDVLNQLRNTPMRSISTATRLTMWVCMAFILVLLVTMGVMLKQAEKDVIRELQGGRAMALSLLESMAQRPLSPSAKMLDEVRHVRISRVGDLATTGMPEHRTSAVPAWLLGWMQPAIDQSFAPVSLSFADGQQWLISPDPVDELEEVWESVLLLLGVFSTALVLSLLAIHLSLHRGLKAYRQLLDALQLIGVGDLQARLAPSSQAELNQLADRFNLMAVALQRADAKNQQLTRALMTLQEKERMHLAHALHDDLGQYLTGIRAQAYMLGEAASRPDLVRQHAEHLLQACSGLQRGFRALVRDLHPVVLDRLGLEQAVRQLAGQWQEQQGIQCVLELDESLPRLGTEQRTHLYRLLQEALTNVARHAKASSVWVRLVHEDEVLQVSVQDDGHGLRNPDQSCGVGMRSMQERARCLQSALQVTSSPGMGVLVSLAIPLKVLAA</sequence>
<evidence type="ECO:0000259" key="9">
    <source>
        <dbReference type="PROSITE" id="PS50109"/>
    </source>
</evidence>
<evidence type="ECO:0000256" key="8">
    <source>
        <dbReference type="SAM" id="Phobius"/>
    </source>
</evidence>
<protein>
    <recommendedName>
        <fullName evidence="3">histidine kinase</fullName>
        <ecNumber evidence="3">2.7.13.3</ecNumber>
    </recommendedName>
</protein>
<dbReference type="InterPro" id="IPR003660">
    <property type="entry name" value="HAMP_dom"/>
</dbReference>
<evidence type="ECO:0000256" key="4">
    <source>
        <dbReference type="ARBA" id="ARBA00022553"/>
    </source>
</evidence>
<dbReference type="EC" id="2.7.13.3" evidence="3"/>
<reference evidence="11" key="1">
    <citation type="journal article" date="2020" name="mSystems">
        <title>Genome- and Community-Level Interaction Insights into Carbon Utilization and Element Cycling Functions of Hydrothermarchaeota in Hydrothermal Sediment.</title>
        <authorList>
            <person name="Zhou Z."/>
            <person name="Liu Y."/>
            <person name="Xu W."/>
            <person name="Pan J."/>
            <person name="Luo Z.H."/>
            <person name="Li M."/>
        </authorList>
    </citation>
    <scope>NUCLEOTIDE SEQUENCE [LARGE SCALE GENOMIC DNA]</scope>
    <source>
        <strain evidence="11">HyVt-324</strain>
    </source>
</reference>
<dbReference type="Gene3D" id="3.30.565.10">
    <property type="entry name" value="Histidine kinase-like ATPase, C-terminal domain"/>
    <property type="match status" value="1"/>
</dbReference>
<dbReference type="PROSITE" id="PS50109">
    <property type="entry name" value="HIS_KIN"/>
    <property type="match status" value="1"/>
</dbReference>
<keyword evidence="8" id="KW-0812">Transmembrane</keyword>
<dbReference type="InterPro" id="IPR005467">
    <property type="entry name" value="His_kinase_dom"/>
</dbReference>
<name>A0A7V1FQL3_9GAMM</name>
<dbReference type="SMART" id="SM00304">
    <property type="entry name" value="HAMP"/>
    <property type="match status" value="1"/>
</dbReference>
<dbReference type="InterPro" id="IPR050482">
    <property type="entry name" value="Sensor_HK_TwoCompSys"/>
</dbReference>
<feature type="transmembrane region" description="Helical" evidence="8">
    <location>
        <begin position="23"/>
        <end position="43"/>
    </location>
</feature>
<evidence type="ECO:0000256" key="7">
    <source>
        <dbReference type="ARBA" id="ARBA00023012"/>
    </source>
</evidence>
<dbReference type="GO" id="GO:0046983">
    <property type="term" value="F:protein dimerization activity"/>
    <property type="evidence" value="ECO:0007669"/>
    <property type="project" value="InterPro"/>
</dbReference>
<evidence type="ECO:0000313" key="11">
    <source>
        <dbReference type="EMBL" id="HDZ55066.1"/>
    </source>
</evidence>
<accession>A0A7V1FQL3</accession>
<keyword evidence="8" id="KW-1133">Transmembrane helix</keyword>
<dbReference type="Pfam" id="PF07730">
    <property type="entry name" value="HisKA_3"/>
    <property type="match status" value="1"/>
</dbReference>